<name>A0ACA9N362_9GLOM</name>
<evidence type="ECO:0000313" key="2">
    <source>
        <dbReference type="Proteomes" id="UP000789920"/>
    </source>
</evidence>
<dbReference type="Proteomes" id="UP000789920">
    <property type="component" value="Unassembled WGS sequence"/>
</dbReference>
<accession>A0ACA9N362</accession>
<keyword evidence="2" id="KW-1185">Reference proteome</keyword>
<evidence type="ECO:0000313" key="1">
    <source>
        <dbReference type="EMBL" id="CAG8631051.1"/>
    </source>
</evidence>
<protein>
    <submittedName>
        <fullName evidence="1">25390_t:CDS:1</fullName>
    </submittedName>
</protein>
<sequence>MSKSPSNFIILLMICMTFFRLIRGNYVAYADYPDTSERSSPLIGRFTWKETSTNVTRLNGNFMSGFDDPDINNYSFSLEDDHEVIYDFSKNIRESVKVVDHGITPYEECFENGVMRPRTIIGLKCVIKYKDEIIGNSPVRH</sequence>
<proteinExistence type="predicted"/>
<comment type="caution">
    <text evidence="1">The sequence shown here is derived from an EMBL/GenBank/DDBJ whole genome shotgun (WGS) entry which is preliminary data.</text>
</comment>
<dbReference type="EMBL" id="CAJVQC010011778">
    <property type="protein sequence ID" value="CAG8631051.1"/>
    <property type="molecule type" value="Genomic_DNA"/>
</dbReference>
<organism evidence="1 2">
    <name type="scientific">Racocetra persica</name>
    <dbReference type="NCBI Taxonomy" id="160502"/>
    <lineage>
        <taxon>Eukaryota</taxon>
        <taxon>Fungi</taxon>
        <taxon>Fungi incertae sedis</taxon>
        <taxon>Mucoromycota</taxon>
        <taxon>Glomeromycotina</taxon>
        <taxon>Glomeromycetes</taxon>
        <taxon>Diversisporales</taxon>
        <taxon>Gigasporaceae</taxon>
        <taxon>Racocetra</taxon>
    </lineage>
</organism>
<gene>
    <name evidence="1" type="ORF">RPERSI_LOCUS7108</name>
</gene>
<reference evidence="1" key="1">
    <citation type="submission" date="2021-06" db="EMBL/GenBank/DDBJ databases">
        <authorList>
            <person name="Kallberg Y."/>
            <person name="Tangrot J."/>
            <person name="Rosling A."/>
        </authorList>
    </citation>
    <scope>NUCLEOTIDE SEQUENCE</scope>
    <source>
        <strain evidence="1">MA461A</strain>
    </source>
</reference>
<feature type="non-terminal residue" evidence="1">
    <location>
        <position position="141"/>
    </location>
</feature>